<dbReference type="Proteomes" id="UP000549394">
    <property type="component" value="Unassembled WGS sequence"/>
</dbReference>
<dbReference type="EMBL" id="CAJFCJ010000019">
    <property type="protein sequence ID" value="CAD5123677.1"/>
    <property type="molecule type" value="Genomic_DNA"/>
</dbReference>
<gene>
    <name evidence="3" type="ORF">DGYR_LOCUS11330</name>
</gene>
<comment type="caution">
    <text evidence="3">The sequence shown here is derived from an EMBL/GenBank/DDBJ whole genome shotgun (WGS) entry which is preliminary data.</text>
</comment>
<sequence>MSEALDNLLEDEKDWKNLIEDNFAIITEILRPDDVANWLRQEKILRQANFEDVTNPHSNNKKRAQILLDIVLSRSSHGIKKFLTIISYEYPVLFTKITGLEPFDLPDDYTPKRLSTYATNVCKKSLKTAINKYQLAHVELDTALKLELNKLLQGGDSRLTELRFKIDELQEQSDFYKEKYSKAICQSTELKAENEKLKRYLQQYEADFNSNDNSHPVSLRQNNASSSSLSGRMGIIVENEIIGSSSNINHSSLNQVFELASSKRLEETERELKDKINAMEYWKEQALYHKDRFEKIYELLKDPRMP</sequence>
<dbReference type="Pfam" id="PF00619">
    <property type="entry name" value="CARD"/>
    <property type="match status" value="1"/>
</dbReference>
<evidence type="ECO:0000313" key="3">
    <source>
        <dbReference type="EMBL" id="CAD5123677.1"/>
    </source>
</evidence>
<feature type="coiled-coil region" evidence="1">
    <location>
        <begin position="159"/>
        <end position="207"/>
    </location>
</feature>
<keyword evidence="1" id="KW-0175">Coiled coil</keyword>
<dbReference type="AlphaFoldDB" id="A0A7I8W557"/>
<name>A0A7I8W557_9ANNE</name>
<dbReference type="PROSITE" id="PS50209">
    <property type="entry name" value="CARD"/>
    <property type="match status" value="1"/>
</dbReference>
<organism evidence="3 4">
    <name type="scientific">Dimorphilus gyrociliatus</name>
    <dbReference type="NCBI Taxonomy" id="2664684"/>
    <lineage>
        <taxon>Eukaryota</taxon>
        <taxon>Metazoa</taxon>
        <taxon>Spiralia</taxon>
        <taxon>Lophotrochozoa</taxon>
        <taxon>Annelida</taxon>
        <taxon>Polychaeta</taxon>
        <taxon>Polychaeta incertae sedis</taxon>
        <taxon>Dinophilidae</taxon>
        <taxon>Dimorphilus</taxon>
    </lineage>
</organism>
<dbReference type="GO" id="GO:0042981">
    <property type="term" value="P:regulation of apoptotic process"/>
    <property type="evidence" value="ECO:0007669"/>
    <property type="project" value="InterPro"/>
</dbReference>
<accession>A0A7I8W557</accession>
<dbReference type="SUPFAM" id="SSF47986">
    <property type="entry name" value="DEATH domain"/>
    <property type="match status" value="1"/>
</dbReference>
<reference evidence="3 4" key="1">
    <citation type="submission" date="2020-08" db="EMBL/GenBank/DDBJ databases">
        <authorList>
            <person name="Hejnol A."/>
        </authorList>
    </citation>
    <scope>NUCLEOTIDE SEQUENCE [LARGE SCALE GENOMIC DNA]</scope>
</reference>
<keyword evidence="4" id="KW-1185">Reference proteome</keyword>
<dbReference type="InterPro" id="IPR011029">
    <property type="entry name" value="DEATH-like_dom_sf"/>
</dbReference>
<dbReference type="InterPro" id="IPR001315">
    <property type="entry name" value="CARD"/>
</dbReference>
<proteinExistence type="predicted"/>
<evidence type="ECO:0000256" key="1">
    <source>
        <dbReference type="SAM" id="Coils"/>
    </source>
</evidence>
<evidence type="ECO:0000259" key="2">
    <source>
        <dbReference type="PROSITE" id="PS50209"/>
    </source>
</evidence>
<evidence type="ECO:0000313" key="4">
    <source>
        <dbReference type="Proteomes" id="UP000549394"/>
    </source>
</evidence>
<feature type="domain" description="CARD" evidence="2">
    <location>
        <begin position="10"/>
        <end position="101"/>
    </location>
</feature>
<protein>
    <submittedName>
        <fullName evidence="3">DgyrCDS12001</fullName>
    </submittedName>
</protein>
<dbReference type="Gene3D" id="1.10.533.10">
    <property type="entry name" value="Death Domain, Fas"/>
    <property type="match status" value="1"/>
</dbReference>